<dbReference type="PANTHER" id="PTHR13237:SF8">
    <property type="entry name" value="SOMETHING ABOUT SILENCING PROTEIN 10"/>
    <property type="match status" value="1"/>
</dbReference>
<evidence type="ECO:0000256" key="1">
    <source>
        <dbReference type="ARBA" id="ARBA00004123"/>
    </source>
</evidence>
<sequence>MGKRRGGNKQHKKLQHERAADDAGHESDEIYDEVDRFNNERNATSTDLTRRKQHKVEEVLNVEADEFSDDQEEVDGDFDDSDDEEMEGGEGADLPSANKWGNKRSEFYGTSYVDEDWGGVNASDEEAIDLEEEDAIARQKKLDAALASIDYGEAELHEDDAEMQESEENVVDDSSPGQMLEIFQARRPEYQQMVEEYKDKKALLKSTVVPLKKLLELMGHEDFPLRKEIEAVVYLSTSYFANLVFYIHYVHSLGLEELAEVTKHPVIEQIIKIKKYLNEAENLIDFNERQFRKVCSSVEENKVKSAVKILARIAGKLPAKTEKPSKMVENEDEEFTGEGGDTADVVEDDEKRKITYEIEKNKGLTAKRKKNKKHSRIQKRVQFRKAVVKRRSQVPDVRRETSKYAGEARGIRASTVKSIKLKA</sequence>
<evidence type="ECO:0000259" key="5">
    <source>
        <dbReference type="Pfam" id="PF09368"/>
    </source>
</evidence>
<dbReference type="PANTHER" id="PTHR13237">
    <property type="entry name" value="SOMETHING ABOUT SILENCING PROTEIN 10-RELATED"/>
    <property type="match status" value="1"/>
</dbReference>
<evidence type="ECO:0000256" key="4">
    <source>
        <dbReference type="SAM" id="MobiDB-lite"/>
    </source>
</evidence>
<accession>A0A1I7ZCJ4</accession>
<feature type="compositionally biased region" description="Acidic residues" evidence="4">
    <location>
        <begin position="63"/>
        <end position="90"/>
    </location>
</feature>
<proteinExistence type="inferred from homology"/>
<dbReference type="Proteomes" id="UP000095287">
    <property type="component" value="Unplaced"/>
</dbReference>
<keyword evidence="6" id="KW-1185">Reference proteome</keyword>
<evidence type="ECO:0000313" key="7">
    <source>
        <dbReference type="WBParaSite" id="L893_g2516.t1"/>
    </source>
</evidence>
<evidence type="ECO:0000256" key="3">
    <source>
        <dbReference type="ARBA" id="ARBA00023242"/>
    </source>
</evidence>
<comment type="similarity">
    <text evidence="2">Belongs to the SAS10 family.</text>
</comment>
<feature type="region of interest" description="Disordered" evidence="4">
    <location>
        <begin position="1"/>
        <end position="104"/>
    </location>
</feature>
<comment type="subcellular location">
    <subcellularLocation>
        <location evidence="1">Nucleus</location>
    </subcellularLocation>
</comment>
<dbReference type="GO" id="GO:0032040">
    <property type="term" value="C:small-subunit processome"/>
    <property type="evidence" value="ECO:0007669"/>
    <property type="project" value="TreeGrafter"/>
</dbReference>
<dbReference type="InterPro" id="IPR018972">
    <property type="entry name" value="Sas10_C_dom"/>
</dbReference>
<keyword evidence="3" id="KW-0539">Nucleus</keyword>
<dbReference type="AlphaFoldDB" id="A0A1I7ZCJ4"/>
<reference evidence="7" key="1">
    <citation type="submission" date="2016-11" db="UniProtKB">
        <authorList>
            <consortium name="WormBaseParasite"/>
        </authorList>
    </citation>
    <scope>IDENTIFICATION</scope>
</reference>
<organism evidence="6 7">
    <name type="scientific">Steinernema glaseri</name>
    <dbReference type="NCBI Taxonomy" id="37863"/>
    <lineage>
        <taxon>Eukaryota</taxon>
        <taxon>Metazoa</taxon>
        <taxon>Ecdysozoa</taxon>
        <taxon>Nematoda</taxon>
        <taxon>Chromadorea</taxon>
        <taxon>Rhabditida</taxon>
        <taxon>Tylenchina</taxon>
        <taxon>Panagrolaimomorpha</taxon>
        <taxon>Strongyloidoidea</taxon>
        <taxon>Steinernematidae</taxon>
        <taxon>Steinernema</taxon>
    </lineage>
</organism>
<dbReference type="WBParaSite" id="L893_g2516.t1">
    <property type="protein sequence ID" value="L893_g2516.t1"/>
    <property type="gene ID" value="L893_g2516"/>
</dbReference>
<name>A0A1I7ZCJ4_9BILA</name>
<protein>
    <submittedName>
        <fullName evidence="7">Sas10 domain-containing protein</fullName>
    </submittedName>
</protein>
<feature type="compositionally biased region" description="Basic and acidic residues" evidence="4">
    <location>
        <begin position="16"/>
        <end position="39"/>
    </location>
</feature>
<dbReference type="GO" id="GO:0000462">
    <property type="term" value="P:maturation of SSU-rRNA from tricistronic rRNA transcript (SSU-rRNA, 5.8S rRNA, LSU-rRNA)"/>
    <property type="evidence" value="ECO:0007669"/>
    <property type="project" value="TreeGrafter"/>
</dbReference>
<feature type="domain" description="Sas10 C-terminal" evidence="5">
    <location>
        <begin position="349"/>
        <end position="421"/>
    </location>
</feature>
<dbReference type="Pfam" id="PF09368">
    <property type="entry name" value="Sas10"/>
    <property type="match status" value="1"/>
</dbReference>
<evidence type="ECO:0000256" key="2">
    <source>
        <dbReference type="ARBA" id="ARBA00010979"/>
    </source>
</evidence>
<feature type="compositionally biased region" description="Basic residues" evidence="4">
    <location>
        <begin position="1"/>
        <end position="15"/>
    </location>
</feature>
<evidence type="ECO:0000313" key="6">
    <source>
        <dbReference type="Proteomes" id="UP000095287"/>
    </source>
</evidence>
<feature type="region of interest" description="Disordered" evidence="4">
    <location>
        <begin position="322"/>
        <end position="342"/>
    </location>
</feature>